<dbReference type="STRING" id="436010.A0A166I338"/>
<evidence type="ECO:0000256" key="9">
    <source>
        <dbReference type="ARBA" id="ARBA00023136"/>
    </source>
</evidence>
<dbReference type="GO" id="GO:0034045">
    <property type="term" value="C:phagophore assembly site membrane"/>
    <property type="evidence" value="ECO:0007669"/>
    <property type="project" value="UniProtKB-SubCell"/>
</dbReference>
<feature type="compositionally biased region" description="Polar residues" evidence="13">
    <location>
        <begin position="1682"/>
        <end position="1692"/>
    </location>
</feature>
<organism evidence="14 15">
    <name type="scientific">Athelia psychrophila</name>
    <dbReference type="NCBI Taxonomy" id="1759441"/>
    <lineage>
        <taxon>Eukaryota</taxon>
        <taxon>Fungi</taxon>
        <taxon>Dikarya</taxon>
        <taxon>Basidiomycota</taxon>
        <taxon>Agaricomycotina</taxon>
        <taxon>Agaricomycetes</taxon>
        <taxon>Agaricomycetidae</taxon>
        <taxon>Atheliales</taxon>
        <taxon>Atheliaceae</taxon>
        <taxon>Athelia</taxon>
    </lineage>
</organism>
<comment type="catalytic activity">
    <reaction evidence="11">
        <text>a 1,2-diacyl-sn-glycero-3-phosphoethanolamine(in) = a 1,2-diacyl-sn-glycero-3-phosphoethanolamine(out)</text>
        <dbReference type="Rhea" id="RHEA:38895"/>
        <dbReference type="ChEBI" id="CHEBI:64612"/>
    </reaction>
</comment>
<feature type="compositionally biased region" description="Basic residues" evidence="13">
    <location>
        <begin position="762"/>
        <end position="773"/>
    </location>
</feature>
<dbReference type="GO" id="GO:0000422">
    <property type="term" value="P:autophagy of mitochondrion"/>
    <property type="evidence" value="ECO:0007669"/>
    <property type="project" value="TreeGrafter"/>
</dbReference>
<keyword evidence="8" id="KW-0445">Lipid transport</keyword>
<feature type="region of interest" description="Disordered" evidence="13">
    <location>
        <begin position="402"/>
        <end position="523"/>
    </location>
</feature>
<feature type="region of interest" description="Disordered" evidence="13">
    <location>
        <begin position="758"/>
        <end position="791"/>
    </location>
</feature>
<dbReference type="Pfam" id="PF13329">
    <property type="entry name" value="ATG2_CAD"/>
    <property type="match status" value="2"/>
</dbReference>
<reference evidence="14 15" key="1">
    <citation type="journal article" date="2016" name="Mol. Biol. Evol.">
        <title>Comparative Genomics of Early-Diverging Mushroom-Forming Fungi Provides Insights into the Origins of Lignocellulose Decay Capabilities.</title>
        <authorList>
            <person name="Nagy L.G."/>
            <person name="Riley R."/>
            <person name="Tritt A."/>
            <person name="Adam C."/>
            <person name="Daum C."/>
            <person name="Floudas D."/>
            <person name="Sun H."/>
            <person name="Yadav J.S."/>
            <person name="Pangilinan J."/>
            <person name="Larsson K.H."/>
            <person name="Matsuura K."/>
            <person name="Barry K."/>
            <person name="Labutti K."/>
            <person name="Kuo R."/>
            <person name="Ohm R.A."/>
            <person name="Bhattacharya S.S."/>
            <person name="Shirouzu T."/>
            <person name="Yoshinaga Y."/>
            <person name="Martin F.M."/>
            <person name="Grigoriev I.V."/>
            <person name="Hibbett D.S."/>
        </authorList>
    </citation>
    <scope>NUCLEOTIDE SEQUENCE [LARGE SCALE GENOMIC DNA]</scope>
    <source>
        <strain evidence="14 15">CBS 109695</strain>
    </source>
</reference>
<comment type="catalytic activity">
    <reaction evidence="12">
        <text>a 1,2-diacyl-sn-glycero-3-phosphocholine(in) = a 1,2-diacyl-sn-glycero-3-phosphocholine(out)</text>
        <dbReference type="Rhea" id="RHEA:38571"/>
        <dbReference type="ChEBI" id="CHEBI:57643"/>
    </reaction>
</comment>
<keyword evidence="5" id="KW-0813">Transport</keyword>
<feature type="compositionally biased region" description="Polar residues" evidence="13">
    <location>
        <begin position="428"/>
        <end position="437"/>
    </location>
</feature>
<dbReference type="Proteomes" id="UP000076532">
    <property type="component" value="Unassembled WGS sequence"/>
</dbReference>
<dbReference type="GO" id="GO:0061709">
    <property type="term" value="P:reticulophagy"/>
    <property type="evidence" value="ECO:0007669"/>
    <property type="project" value="TreeGrafter"/>
</dbReference>
<evidence type="ECO:0000256" key="3">
    <source>
        <dbReference type="ARBA" id="ARBA00009714"/>
    </source>
</evidence>
<dbReference type="GO" id="GO:0000045">
    <property type="term" value="P:autophagosome assembly"/>
    <property type="evidence" value="ECO:0007669"/>
    <property type="project" value="TreeGrafter"/>
</dbReference>
<dbReference type="PANTHER" id="PTHR13190:SF1">
    <property type="entry name" value="AUTOPHAGY-RELATED 2, ISOFORM A"/>
    <property type="match status" value="1"/>
</dbReference>
<evidence type="ECO:0000256" key="2">
    <source>
        <dbReference type="ARBA" id="ARBA00004623"/>
    </source>
</evidence>
<feature type="region of interest" description="Disordered" evidence="13">
    <location>
        <begin position="332"/>
        <end position="369"/>
    </location>
</feature>
<evidence type="ECO:0000256" key="13">
    <source>
        <dbReference type="SAM" id="MobiDB-lite"/>
    </source>
</evidence>
<evidence type="ECO:0000313" key="14">
    <source>
        <dbReference type="EMBL" id="KZP19495.1"/>
    </source>
</evidence>
<feature type="region of interest" description="Disordered" evidence="13">
    <location>
        <begin position="1679"/>
        <end position="1702"/>
    </location>
</feature>
<dbReference type="GO" id="GO:0061723">
    <property type="term" value="P:glycophagy"/>
    <property type="evidence" value="ECO:0007669"/>
    <property type="project" value="TreeGrafter"/>
</dbReference>
<sequence>MSSWFASWLPGLPSIDFKFALPSGIQKRFMSFVLKKTLGHLLKPGQLDAQQIDSQIGSGYVQVKDLELDSEAISASLAGLPVRLFEGSIGSVTARIPWPNPLTGTVGASVQSLHVVFHVIPSTSEAPSFSPADLADSVVSVAESFIHEELSPREEATLLESFHPDLAASVYDPNRNIPGSMDPFLQPLDDEEYRTDTDPAGVSIFATLIERLLARFEFDATDTEITLVHPGHASFTFSIAELRYGTEGPVVLPGTLESKEIVQVAGETRKMTISGIAVTARNLRPPPLPSHSSTTLSHSSPASPLTPVSPSQSATSTSPSYAYTGSHSAYLSLPGSPHVQTIPHSTGPESSYHSPEGSPASSSSSLDEDTTMFMSQSLVELPPRPVSPSGSMASSMYQSAISLSHQEHTEVDDSSRSRTPSPMHHRQSSGVPIQDWQNAEPEFGTTSQAEPQAQADSTPDPRPTSSDLESPPDLDELMLSFGEDPIVIRLTTPRLTTTTPETTEGSSPNPSSPSSLPSPRFRDVSPIKQSMQLTVSAGVIACAFRAWHIRSLLGMLSVWESHNLVSKPTPSSAAAAPSTSGPNIFSLGLEASLKVRAVVILLLASSESGIRESSPQLADFYARPLFPPLIFPGCVRIFFDSISASGSLSTSSKSGASALLQTQGQSVLLNVIEAAFLVEDVSAFVLTPTKRSGEDETKLSASPVLITDPNLAAQYPMGHSQPNAQAVLRDQQTAPKLPEFHILDWTDEQHSIESVKLSTWRTKARSKPSKRRESHGAREEVPTSPSTVTGDEITTHVPAISIRTNISFPVDTVKTRRHTSNDNVEVTIVPIHVFVDLGSILGSKHGLAFLDELADDINNHPTPFNEAVLETDDDETPHHTPAEIERQRLERLVLEDLDLDLNYLVREPPRTFHQSRKPDSSKQMRMTLNLEMVRMQIRCPPPRSRAPRSGAFVVDLHAIALKSGGDVERKGGARFSDHGIASSPPPRSRQPVSRKRLLSIDFQRLLLAGSLVGGDRASAILSLGPLAAANEGLSGFGMGVSPRMPSLLAPLPARIEVGRSEGPFTISTVAVTVDIPSVHVDLSKPLLDGLQLWADDISQLVEMKFGGSTSDTDTERADSKNPSLIGSRFFAKNKRQGSKSSVESSTLDPEASSETIIKVVILEVFATVSVPREDSSLSSRSMHISASDVDVLLELKPEGKDETIVTLAIMDIKIQDTSPNGTPVPFLSLTAGRNLTTSPKPLVKLRFTSLVVPETTAKESRIKLTLWGFTYNAYSDIKWTSDLARFAKAPPGAFESVIPSERTRVNITVIEGSIRALAPSHPGSAVLYIGELNFITDIVGDSPELAFSLVIPAMALLLNDDISNASEEGPDKASINKGVALWKEGGYALLAEIADLDMTFNRQEKPDSPPDIRVVVDRIGVRVHICADTAHALTSFISDITSAFAPPGDPAPKPKRVPKTVSQQPPRKKGILGSIDEHAFRRVPEVGPAPDMINDDLPSNLDYLDDSFGTAAGLRELRDDDLDDFGLDESESGRKTPTPGDQQLGITSNVGGETIKIIRPLNIVEHHFDALPPDAASDSSELGETTLRIRVHHCDLALFLYEGYDWPRTRRTIEEEIKEMRRRLTKIRQLVATGQTQDPSVEETSALLFNSVYIGLEHGVDELEPGALIAAIDEELDDGDNESQSSWQSLRPQPTGKPRARTTRIHGKRLTRAKGPSIEFKLTGVDAEIDHYRTAEPLVSRTLATVKDLEIFDHIKTSTWQKFLTELRSDSKGNIRETDSNMVRVELRMVRPVPNDPSEEARLRAKLLPLRLYVDQDALDFLKKFFSFKDSESAPAPSEPADGDIYFQRAEVFPVDIKLDYKPRRVDYRALREGKTIELMNFFHFDGSEMTLRHITVSGVTGWPRFFDLLNDMWTPDVKATQLVDVISGVSPIRSVVNVGSGVADLVLLPIAQYKKDGRIVRGVQKGTTAFVKSTAMEAIRLGARLATGTQVILEQAENVLGGQFKDSITAETLQTAPEGYLSDELGLGDEDVADMISKYAEQPSDVTEGVQSAYKSLQRNLNSAAQTILAVPMEVYERQGNEGPVRAVIRAVPIAVLRPMIGASEAVSKTLMGLQNTMDPNIRHENKDKYKHR</sequence>
<dbReference type="GO" id="GO:0032266">
    <property type="term" value="F:phosphatidylinositol-3-phosphate binding"/>
    <property type="evidence" value="ECO:0007669"/>
    <property type="project" value="TreeGrafter"/>
</dbReference>
<feature type="compositionally biased region" description="Basic and acidic residues" evidence="13">
    <location>
        <begin position="967"/>
        <end position="977"/>
    </location>
</feature>
<name>A0A166I338_9AGAM</name>
<proteinExistence type="inferred from homology"/>
<evidence type="ECO:0000256" key="11">
    <source>
        <dbReference type="ARBA" id="ARBA00024615"/>
    </source>
</evidence>
<protein>
    <recommendedName>
        <fullName evidence="4">Autophagy-related protein 2</fullName>
    </recommendedName>
</protein>
<dbReference type="GO" id="GO:0034727">
    <property type="term" value="P:piecemeal microautophagy of the nucleus"/>
    <property type="evidence" value="ECO:0007669"/>
    <property type="project" value="TreeGrafter"/>
</dbReference>
<feature type="compositionally biased region" description="Low complexity" evidence="13">
    <location>
        <begin position="489"/>
        <end position="519"/>
    </location>
</feature>
<evidence type="ECO:0000256" key="4">
    <source>
        <dbReference type="ARBA" id="ARBA00018070"/>
    </source>
</evidence>
<dbReference type="EMBL" id="KV417563">
    <property type="protein sequence ID" value="KZP19495.1"/>
    <property type="molecule type" value="Genomic_DNA"/>
</dbReference>
<dbReference type="InterPro" id="IPR026849">
    <property type="entry name" value="ATG2"/>
</dbReference>
<dbReference type="OrthoDB" id="18982at2759"/>
<evidence type="ECO:0000256" key="5">
    <source>
        <dbReference type="ARBA" id="ARBA00022448"/>
    </source>
</evidence>
<keyword evidence="15" id="KW-1185">Reference proteome</keyword>
<feature type="compositionally biased region" description="Polar residues" evidence="13">
    <location>
        <begin position="338"/>
        <end position="349"/>
    </location>
</feature>
<feature type="compositionally biased region" description="Low complexity" evidence="13">
    <location>
        <begin position="290"/>
        <end position="320"/>
    </location>
</feature>
<feature type="compositionally biased region" description="Low complexity" evidence="13">
    <location>
        <begin position="350"/>
        <end position="365"/>
    </location>
</feature>
<evidence type="ECO:0000256" key="8">
    <source>
        <dbReference type="ARBA" id="ARBA00023055"/>
    </source>
</evidence>
<dbReference type="GO" id="GO:0061908">
    <property type="term" value="C:phagophore"/>
    <property type="evidence" value="ECO:0007669"/>
    <property type="project" value="TreeGrafter"/>
</dbReference>
<feature type="region of interest" description="Disordered" evidence="13">
    <location>
        <begin position="967"/>
        <end position="993"/>
    </location>
</feature>
<dbReference type="GO" id="GO:0043495">
    <property type="term" value="F:protein-membrane adaptor activity"/>
    <property type="evidence" value="ECO:0007669"/>
    <property type="project" value="TreeGrafter"/>
</dbReference>
<evidence type="ECO:0000256" key="7">
    <source>
        <dbReference type="ARBA" id="ARBA00023006"/>
    </source>
</evidence>
<comment type="catalytic activity">
    <reaction evidence="10">
        <text>a 1,2-diacyl-sn-glycero-3-phospho-L-serine(in) = a 1,2-diacyl-sn-glycero-3-phospho-L-serine(out)</text>
        <dbReference type="Rhea" id="RHEA:38663"/>
        <dbReference type="ChEBI" id="CHEBI:57262"/>
    </reaction>
</comment>
<accession>A0A166I338</accession>
<dbReference type="GO" id="GO:0005789">
    <property type="term" value="C:endoplasmic reticulum membrane"/>
    <property type="evidence" value="ECO:0007669"/>
    <property type="project" value="UniProtKB-SubCell"/>
</dbReference>
<comment type="similarity">
    <text evidence="3">Belongs to the ATG2 family.</text>
</comment>
<evidence type="ECO:0000256" key="12">
    <source>
        <dbReference type="ARBA" id="ARBA00024631"/>
    </source>
</evidence>
<evidence type="ECO:0000256" key="1">
    <source>
        <dbReference type="ARBA" id="ARBA00004406"/>
    </source>
</evidence>
<feature type="region of interest" description="Disordered" evidence="13">
    <location>
        <begin position="1522"/>
        <end position="1547"/>
    </location>
</feature>
<dbReference type="GO" id="GO:0006869">
    <property type="term" value="P:lipid transport"/>
    <property type="evidence" value="ECO:0007669"/>
    <property type="project" value="UniProtKB-KW"/>
</dbReference>
<feature type="region of interest" description="Disordered" evidence="13">
    <location>
        <begin position="1445"/>
        <end position="1470"/>
    </location>
</feature>
<feature type="compositionally biased region" description="Basic and acidic residues" evidence="13">
    <location>
        <begin position="405"/>
        <end position="416"/>
    </location>
</feature>
<comment type="subcellular location">
    <subcellularLocation>
        <location evidence="1">Endoplasmic reticulum membrane</location>
        <topology evidence="1">Peripheral membrane protein</topology>
    </subcellularLocation>
    <subcellularLocation>
        <location evidence="2">Preautophagosomal structure membrane</location>
        <topology evidence="2">Peripheral membrane protein</topology>
    </subcellularLocation>
</comment>
<gene>
    <name evidence="14" type="ORF">FIBSPDRAFT_828061</name>
</gene>
<dbReference type="PANTHER" id="PTHR13190">
    <property type="entry name" value="AUTOPHAGY-RELATED 2, ISOFORM A"/>
    <property type="match status" value="1"/>
</dbReference>
<evidence type="ECO:0000313" key="15">
    <source>
        <dbReference type="Proteomes" id="UP000076532"/>
    </source>
</evidence>
<feature type="region of interest" description="Disordered" evidence="13">
    <location>
        <begin position="281"/>
        <end position="320"/>
    </location>
</feature>
<keyword evidence="6" id="KW-0256">Endoplasmic reticulum</keyword>
<evidence type="ECO:0000256" key="10">
    <source>
        <dbReference type="ARBA" id="ARBA00024479"/>
    </source>
</evidence>
<keyword evidence="9" id="KW-0472">Membrane</keyword>
<feature type="compositionally biased region" description="Polar residues" evidence="13">
    <location>
        <begin position="444"/>
        <end position="468"/>
    </location>
</feature>
<keyword evidence="7" id="KW-0072">Autophagy</keyword>
<evidence type="ECO:0000256" key="6">
    <source>
        <dbReference type="ARBA" id="ARBA00022824"/>
    </source>
</evidence>